<keyword evidence="2 9" id="KW-0808">Transferase</keyword>
<dbReference type="OrthoDB" id="9761504at2"/>
<dbReference type="CDD" id="cd07771">
    <property type="entry name" value="ASKHA_NBD_FGGY_RhaB-like"/>
    <property type="match status" value="1"/>
</dbReference>
<dbReference type="AlphaFoldDB" id="A0A5C5ZID8"/>
<keyword evidence="5" id="KW-0067">ATP-binding</keyword>
<dbReference type="Pfam" id="PF00370">
    <property type="entry name" value="FGGY_N"/>
    <property type="match status" value="1"/>
</dbReference>
<evidence type="ECO:0000256" key="4">
    <source>
        <dbReference type="ARBA" id="ARBA00022777"/>
    </source>
</evidence>
<evidence type="ECO:0000256" key="1">
    <source>
        <dbReference type="ARBA" id="ARBA00009156"/>
    </source>
</evidence>
<evidence type="ECO:0000313" key="9">
    <source>
        <dbReference type="EMBL" id="TWT87169.1"/>
    </source>
</evidence>
<evidence type="ECO:0000256" key="2">
    <source>
        <dbReference type="ARBA" id="ARBA00022679"/>
    </source>
</evidence>
<dbReference type="EMBL" id="SJPQ01000003">
    <property type="protein sequence ID" value="TWT87169.1"/>
    <property type="molecule type" value="Genomic_DNA"/>
</dbReference>
<sequence>MTTAHLAIDLGASSGRAIIGVLEGSPARLRIEEVSRFEHTPGITPAGPVWDLTGIWNHITVALKRAVDWCSERTIEFASVGVDTWGVDWALVGTSGDLLSLPHCYRDPRNVEIADRVLEKMGGRDALYARTGIQHMPLNTIFQVAARHIDEPRLFDAADRLLFLPDLFHYWLSGEMSNERTIASTSSMLDVETGEWDSDLIAKLGLPEHLFSPLEDPGFEVGMVRDEIEQAIGAVAPIRVVAPAAHDTASAVAAVPFAPGEAASSAYLSSGTWSLLGIERESPLASPEAGAVPLTNERGVAGTVRVLKNIAGLWLVQELRRELLASGRNLSFAEMTEQAAAAEPFRTIVDPDFPDFALPGDMSGKVQRYAEATGQQAPENVGQFVRCCLEGLALGYRRTIDQVEKITGAKIETLHAVGGGVNNRLLSQFAAEAIHRPVICGPTEATAIGNLLMQAYGCGAVADRHEIREVVARSFETERFEAGSNGSGDWSAAQSTFAQLVARRGDLFE</sequence>
<organism evidence="9 10">
    <name type="scientific">Pseudobythopirellula maris</name>
    <dbReference type="NCBI Taxonomy" id="2527991"/>
    <lineage>
        <taxon>Bacteria</taxon>
        <taxon>Pseudomonadati</taxon>
        <taxon>Planctomycetota</taxon>
        <taxon>Planctomycetia</taxon>
        <taxon>Pirellulales</taxon>
        <taxon>Lacipirellulaceae</taxon>
        <taxon>Pseudobythopirellula</taxon>
    </lineage>
</organism>
<evidence type="ECO:0000256" key="3">
    <source>
        <dbReference type="ARBA" id="ARBA00022741"/>
    </source>
</evidence>
<evidence type="ECO:0000256" key="5">
    <source>
        <dbReference type="ARBA" id="ARBA00022840"/>
    </source>
</evidence>
<keyword evidence="6" id="KW-0684">Rhamnose metabolism</keyword>
<protein>
    <submittedName>
        <fullName evidence="9">Rhamnulokinase</fullName>
        <ecNumber evidence="9">2.7.1.5</ecNumber>
    </submittedName>
</protein>
<dbReference type="RefSeq" id="WP_146401067.1">
    <property type="nucleotide sequence ID" value="NZ_SJPQ01000003.1"/>
</dbReference>
<dbReference type="Pfam" id="PF02782">
    <property type="entry name" value="FGGY_C"/>
    <property type="match status" value="1"/>
</dbReference>
<reference evidence="9 10" key="1">
    <citation type="submission" date="2019-02" db="EMBL/GenBank/DDBJ databases">
        <title>Deep-cultivation of Planctomycetes and their phenomic and genomic characterization uncovers novel biology.</title>
        <authorList>
            <person name="Wiegand S."/>
            <person name="Jogler M."/>
            <person name="Boedeker C."/>
            <person name="Pinto D."/>
            <person name="Vollmers J."/>
            <person name="Rivas-Marin E."/>
            <person name="Kohn T."/>
            <person name="Peeters S.H."/>
            <person name="Heuer A."/>
            <person name="Rast P."/>
            <person name="Oberbeckmann S."/>
            <person name="Bunk B."/>
            <person name="Jeske O."/>
            <person name="Meyerdierks A."/>
            <person name="Storesund J.E."/>
            <person name="Kallscheuer N."/>
            <person name="Luecker S."/>
            <person name="Lage O.M."/>
            <person name="Pohl T."/>
            <person name="Merkel B.J."/>
            <person name="Hornburger P."/>
            <person name="Mueller R.-W."/>
            <person name="Bruemmer F."/>
            <person name="Labrenz M."/>
            <person name="Spormann A.M."/>
            <person name="Op Den Camp H."/>
            <person name="Overmann J."/>
            <person name="Amann R."/>
            <person name="Jetten M.S.M."/>
            <person name="Mascher T."/>
            <person name="Medema M.H."/>
            <person name="Devos D.P."/>
            <person name="Kaster A.-K."/>
            <person name="Ovreas L."/>
            <person name="Rohde M."/>
            <person name="Galperin M.Y."/>
            <person name="Jogler C."/>
        </authorList>
    </citation>
    <scope>NUCLEOTIDE SEQUENCE [LARGE SCALE GENOMIC DNA]</scope>
    <source>
        <strain evidence="9 10">Mal64</strain>
    </source>
</reference>
<feature type="domain" description="Carbohydrate kinase FGGY C-terminal" evidence="8">
    <location>
        <begin position="266"/>
        <end position="457"/>
    </location>
</feature>
<comment type="caution">
    <text evidence="9">The sequence shown here is derived from an EMBL/GenBank/DDBJ whole genome shotgun (WGS) entry which is preliminary data.</text>
</comment>
<dbReference type="Gene3D" id="3.30.420.40">
    <property type="match status" value="2"/>
</dbReference>
<accession>A0A5C5ZID8</accession>
<dbReference type="Proteomes" id="UP000315440">
    <property type="component" value="Unassembled WGS sequence"/>
</dbReference>
<name>A0A5C5ZID8_9BACT</name>
<dbReference type="GO" id="GO:0008993">
    <property type="term" value="F:rhamnulokinase activity"/>
    <property type="evidence" value="ECO:0007669"/>
    <property type="project" value="UniProtKB-EC"/>
</dbReference>
<dbReference type="PANTHER" id="PTHR43095">
    <property type="entry name" value="SUGAR KINASE"/>
    <property type="match status" value="1"/>
</dbReference>
<comment type="similarity">
    <text evidence="1">Belongs to the FGGY kinase family.</text>
</comment>
<evidence type="ECO:0000259" key="7">
    <source>
        <dbReference type="Pfam" id="PF00370"/>
    </source>
</evidence>
<proteinExistence type="inferred from homology"/>
<evidence type="ECO:0000256" key="6">
    <source>
        <dbReference type="ARBA" id="ARBA00023308"/>
    </source>
</evidence>
<keyword evidence="3" id="KW-0547">Nucleotide-binding</keyword>
<gene>
    <name evidence="9" type="primary">rhaB</name>
    <name evidence="9" type="ORF">Mal64_27040</name>
</gene>
<dbReference type="InterPro" id="IPR013449">
    <property type="entry name" value="Rhamnulokinase"/>
</dbReference>
<dbReference type="InterPro" id="IPR018485">
    <property type="entry name" value="FGGY_C"/>
</dbReference>
<dbReference type="InterPro" id="IPR043129">
    <property type="entry name" value="ATPase_NBD"/>
</dbReference>
<dbReference type="InterPro" id="IPR018484">
    <property type="entry name" value="FGGY_N"/>
</dbReference>
<dbReference type="EC" id="2.7.1.5" evidence="9"/>
<keyword evidence="4 9" id="KW-0418">Kinase</keyword>
<keyword evidence="10" id="KW-1185">Reference proteome</keyword>
<dbReference type="InterPro" id="IPR050406">
    <property type="entry name" value="FGGY_Carb_Kinase"/>
</dbReference>
<evidence type="ECO:0000259" key="8">
    <source>
        <dbReference type="Pfam" id="PF02782"/>
    </source>
</evidence>
<dbReference type="SUPFAM" id="SSF53067">
    <property type="entry name" value="Actin-like ATPase domain"/>
    <property type="match status" value="2"/>
</dbReference>
<evidence type="ECO:0000313" key="10">
    <source>
        <dbReference type="Proteomes" id="UP000315440"/>
    </source>
</evidence>
<dbReference type="GO" id="GO:0019301">
    <property type="term" value="P:rhamnose catabolic process"/>
    <property type="evidence" value="ECO:0007669"/>
    <property type="project" value="InterPro"/>
</dbReference>
<feature type="domain" description="Carbohydrate kinase FGGY N-terminal" evidence="7">
    <location>
        <begin position="6"/>
        <end position="252"/>
    </location>
</feature>
<dbReference type="GO" id="GO:0005524">
    <property type="term" value="F:ATP binding"/>
    <property type="evidence" value="ECO:0007669"/>
    <property type="project" value="UniProtKB-KW"/>
</dbReference>